<evidence type="ECO:0000313" key="19">
    <source>
        <dbReference type="Proteomes" id="UP000177622"/>
    </source>
</evidence>
<dbReference type="Proteomes" id="UP000177622">
    <property type="component" value="Unassembled WGS sequence"/>
</dbReference>
<evidence type="ECO:0000256" key="7">
    <source>
        <dbReference type="ARBA" id="ARBA00022723"/>
    </source>
</evidence>
<comment type="subunit">
    <text evidence="3 14">Homodimer.</text>
</comment>
<dbReference type="GeneID" id="34579978"/>
<evidence type="ECO:0000256" key="16">
    <source>
        <dbReference type="SAM" id="MobiDB-lite"/>
    </source>
</evidence>
<keyword evidence="5 14" id="KW-0432">Leucine biosynthesis</keyword>
<dbReference type="NCBIfam" id="TIGR00169">
    <property type="entry name" value="leuB"/>
    <property type="match status" value="1"/>
</dbReference>
<evidence type="ECO:0000256" key="11">
    <source>
        <dbReference type="ARBA" id="ARBA00023211"/>
    </source>
</evidence>
<dbReference type="GO" id="GO:0009098">
    <property type="term" value="P:L-leucine biosynthetic process"/>
    <property type="evidence" value="ECO:0007669"/>
    <property type="project" value="UniProtKB-UniPathway"/>
</dbReference>
<comment type="cofactor">
    <cofactor evidence="14">
        <name>Mg(2+)</name>
        <dbReference type="ChEBI" id="CHEBI:18420"/>
    </cofactor>
    <cofactor evidence="14">
        <name>Mn(2+)</name>
        <dbReference type="ChEBI" id="CHEBI:29035"/>
    </cofactor>
    <text evidence="14">Binds 1 Mg(2+) or Mn(2+) ion per subunit.</text>
</comment>
<evidence type="ECO:0000256" key="6">
    <source>
        <dbReference type="ARBA" id="ARBA00022605"/>
    </source>
</evidence>
<keyword evidence="9 13" id="KW-0560">Oxidoreductase</keyword>
<keyword evidence="15" id="KW-0175">Coiled coil</keyword>
<sequence length="590" mass="65122">MTQTFKILILPGDGIGPEVMTEAVKVLKAFETPQRKFELRQELIGGCSIDAHGKPVTDDVKQAALNSDAVLFAAVGGPKWDNARRGLDGPEGGLLQLRKAMDIYANLRPCSSTSPSSSIAKEFSPFRQDVIEGVDFVVVRENCGGAYFGRKIEEETYAMDEWGYSEAEIQRVTRLSAEVALRHNPPWPVISLDKANVLASSRLWRRVVDKTMTAEYPQVKLVHQLADSASLILATNPRSLNGVILADNTFGDMISDQAGSIVGTLGVLPSASLNGLPGDKTLKTRPYGLYEPTHGSAPTIAGQNIANPVAMILCVALMFRYSLSMEAEAQRVEDAVRKVLDSGLRTPDLGGKAGTNEVGDAIVSAVSKDSSSTLNMPTKERETPPPTPNPEKLERSPTPPAIERTAPFLQPASPPVRPTSTEQPTWAGSCTLRLENLEAQTSKTKKELMRSIAQDICATFTCIAKHAEAGNLEDQHTDVIDNVIKMIRDTDVKSRHRLEKRGRRLRKERDWLRMKHRKMGREIDEFSLLYRKKVRDLIVALREQNHEVEQLRAERELLLAKIHEDSALASDAVDKETDVDGEFEIDTEKV</sequence>
<evidence type="ECO:0000256" key="5">
    <source>
        <dbReference type="ARBA" id="ARBA00022430"/>
    </source>
</evidence>
<evidence type="ECO:0000256" key="3">
    <source>
        <dbReference type="ARBA" id="ARBA00011738"/>
    </source>
</evidence>
<dbReference type="RefSeq" id="XP_022484914.1">
    <property type="nucleotide sequence ID" value="XM_022635244.1"/>
</dbReference>
<dbReference type="GO" id="GO:0003862">
    <property type="term" value="F:3-isopropylmalate dehydrogenase activity"/>
    <property type="evidence" value="ECO:0007669"/>
    <property type="project" value="UniProtKB-EC"/>
</dbReference>
<dbReference type="EMBL" id="LXJU01000021">
    <property type="protein sequence ID" value="OGE49463.1"/>
    <property type="molecule type" value="Genomic_DNA"/>
</dbReference>
<dbReference type="GO" id="GO:0051287">
    <property type="term" value="F:NAD binding"/>
    <property type="evidence" value="ECO:0007669"/>
    <property type="project" value="InterPro"/>
</dbReference>
<evidence type="ECO:0000256" key="1">
    <source>
        <dbReference type="ARBA" id="ARBA00001936"/>
    </source>
</evidence>
<dbReference type="PANTHER" id="PTHR42979">
    <property type="entry name" value="3-ISOPROPYLMALATE DEHYDROGENASE"/>
    <property type="match status" value="1"/>
</dbReference>
<dbReference type="InterPro" id="IPR019818">
    <property type="entry name" value="IsoCit/isopropylmalate_DH_CS"/>
</dbReference>
<dbReference type="PROSITE" id="PS00470">
    <property type="entry name" value="IDH_IMDH"/>
    <property type="match status" value="1"/>
</dbReference>
<evidence type="ECO:0000256" key="15">
    <source>
        <dbReference type="SAM" id="Coils"/>
    </source>
</evidence>
<evidence type="ECO:0000256" key="4">
    <source>
        <dbReference type="ARBA" id="ARBA00013101"/>
    </source>
</evidence>
<name>A0A1F5L8B6_PENAI</name>
<comment type="similarity">
    <text evidence="2 13">Belongs to the isocitrate and isopropylmalate dehydrogenases family.</text>
</comment>
<evidence type="ECO:0000256" key="8">
    <source>
        <dbReference type="ARBA" id="ARBA00022842"/>
    </source>
</evidence>
<feature type="domain" description="Isopropylmalate dehydrogenase-like" evidence="17">
    <location>
        <begin position="6"/>
        <end position="362"/>
    </location>
</feature>
<organism evidence="18 19">
    <name type="scientific">Penicillium arizonense</name>
    <dbReference type="NCBI Taxonomy" id="1835702"/>
    <lineage>
        <taxon>Eukaryota</taxon>
        <taxon>Fungi</taxon>
        <taxon>Dikarya</taxon>
        <taxon>Ascomycota</taxon>
        <taxon>Pezizomycotina</taxon>
        <taxon>Eurotiomycetes</taxon>
        <taxon>Eurotiomycetidae</taxon>
        <taxon>Eurotiales</taxon>
        <taxon>Aspergillaceae</taxon>
        <taxon>Penicillium</taxon>
    </lineage>
</organism>
<evidence type="ECO:0000256" key="13">
    <source>
        <dbReference type="RuleBase" id="RU004443"/>
    </source>
</evidence>
<proteinExistence type="inferred from homology"/>
<dbReference type="Pfam" id="PF00180">
    <property type="entry name" value="Iso_dh"/>
    <property type="match status" value="1"/>
</dbReference>
<keyword evidence="11" id="KW-0464">Manganese</keyword>
<comment type="pathway">
    <text evidence="14">Amino-acid biosynthesis; L-leucine biosynthesis; L-leucine from 3-methyl-2-oxobutanoate: step 3/4.</text>
</comment>
<dbReference type="AlphaFoldDB" id="A0A1F5L8B6"/>
<dbReference type="SUPFAM" id="SSF53659">
    <property type="entry name" value="Isocitrate/Isopropylmalate dehydrogenase-like"/>
    <property type="match status" value="1"/>
</dbReference>
<comment type="caution">
    <text evidence="18">The sequence shown here is derived from an EMBL/GenBank/DDBJ whole genome shotgun (WGS) entry which is preliminary data.</text>
</comment>
<comment type="catalytic activity">
    <reaction evidence="14">
        <text>(2R,3S)-3-isopropylmalate + NAD(+) = 4-methyl-2-oxopentanoate + CO2 + NADH</text>
        <dbReference type="Rhea" id="RHEA:32271"/>
        <dbReference type="ChEBI" id="CHEBI:16526"/>
        <dbReference type="ChEBI" id="CHEBI:17865"/>
        <dbReference type="ChEBI" id="CHEBI:35121"/>
        <dbReference type="ChEBI" id="CHEBI:57540"/>
        <dbReference type="ChEBI" id="CHEBI:57945"/>
        <dbReference type="EC" id="1.1.1.85"/>
    </reaction>
</comment>
<dbReference type="SMART" id="SM01329">
    <property type="entry name" value="Iso_dh"/>
    <property type="match status" value="1"/>
</dbReference>
<evidence type="ECO:0000259" key="17">
    <source>
        <dbReference type="SMART" id="SM01329"/>
    </source>
</evidence>
<evidence type="ECO:0000313" key="18">
    <source>
        <dbReference type="EMBL" id="OGE49463.1"/>
    </source>
</evidence>
<accession>A0A1F5L8B6</accession>
<feature type="region of interest" description="Disordered" evidence="16">
    <location>
        <begin position="367"/>
        <end position="425"/>
    </location>
</feature>
<evidence type="ECO:0000256" key="10">
    <source>
        <dbReference type="ARBA" id="ARBA00023027"/>
    </source>
</evidence>
<keyword evidence="10 14" id="KW-0520">NAD</keyword>
<comment type="function">
    <text evidence="14">Catalyzes the oxidation of 3-carboxy-2-hydroxy-4-methylpentanoate (3-isopropylmalate) to 3-carboxy-4-methyl-2-oxopentanoate. The product decarboxylates to 4-methyl-2 oxopentanoate.</text>
</comment>
<dbReference type="STRING" id="1835702.A0A1F5L8B6"/>
<gene>
    <name evidence="18" type="ORF">PENARI_c021G09046</name>
</gene>
<feature type="compositionally biased region" description="Polar residues" evidence="16">
    <location>
        <begin position="367"/>
        <end position="376"/>
    </location>
</feature>
<evidence type="ECO:0000256" key="12">
    <source>
        <dbReference type="ARBA" id="ARBA00023304"/>
    </source>
</evidence>
<evidence type="ECO:0000256" key="9">
    <source>
        <dbReference type="ARBA" id="ARBA00023002"/>
    </source>
</evidence>
<feature type="coiled-coil region" evidence="15">
    <location>
        <begin position="531"/>
        <end position="561"/>
    </location>
</feature>
<dbReference type="EC" id="1.1.1.85" evidence="4 14"/>
<protein>
    <recommendedName>
        <fullName evidence="4 14">3-isopropylmalate dehydrogenase</fullName>
        <ecNumber evidence="4 14">1.1.1.85</ecNumber>
    </recommendedName>
</protein>
<dbReference type="InterPro" id="IPR024084">
    <property type="entry name" value="IsoPropMal-DH-like_dom"/>
</dbReference>
<keyword evidence="7 14" id="KW-0479">Metal-binding</keyword>
<dbReference type="GO" id="GO:0000287">
    <property type="term" value="F:magnesium ion binding"/>
    <property type="evidence" value="ECO:0007669"/>
    <property type="project" value="InterPro"/>
</dbReference>
<dbReference type="PANTHER" id="PTHR42979:SF4">
    <property type="entry name" value="3-ISOPROPYLMALATE DEHYDROGENASE"/>
    <property type="match status" value="1"/>
</dbReference>
<evidence type="ECO:0000256" key="2">
    <source>
        <dbReference type="ARBA" id="ARBA00007769"/>
    </source>
</evidence>
<dbReference type="UniPathway" id="UPA00048">
    <property type="reaction ID" value="UER00072"/>
</dbReference>
<keyword evidence="6" id="KW-0028">Amino-acid biosynthesis</keyword>
<keyword evidence="8" id="KW-0460">Magnesium</keyword>
<dbReference type="FunFam" id="3.40.718.10:FF:000006">
    <property type="entry name" value="3-isopropylmalate dehydrogenase"/>
    <property type="match status" value="1"/>
</dbReference>
<reference evidence="18 19" key="1">
    <citation type="journal article" date="2016" name="Sci. Rep.">
        <title>Penicillium arizonense, a new, genome sequenced fungal species, reveals a high chemical diversity in secreted metabolites.</title>
        <authorList>
            <person name="Grijseels S."/>
            <person name="Nielsen J.C."/>
            <person name="Randelovic M."/>
            <person name="Nielsen J."/>
            <person name="Nielsen K.F."/>
            <person name="Workman M."/>
            <person name="Frisvad J.C."/>
        </authorList>
    </citation>
    <scope>NUCLEOTIDE SEQUENCE [LARGE SCALE GENOMIC DNA]</scope>
    <source>
        <strain evidence="18 19">CBS 141311</strain>
    </source>
</reference>
<keyword evidence="12 14" id="KW-0100">Branched-chain amino acid biosynthesis</keyword>
<comment type="cofactor">
    <cofactor evidence="1">
        <name>Mn(2+)</name>
        <dbReference type="ChEBI" id="CHEBI:29035"/>
    </cofactor>
</comment>
<evidence type="ECO:0000256" key="14">
    <source>
        <dbReference type="RuleBase" id="RU004445"/>
    </source>
</evidence>
<dbReference type="GO" id="GO:0005829">
    <property type="term" value="C:cytosol"/>
    <property type="evidence" value="ECO:0007669"/>
    <property type="project" value="TreeGrafter"/>
</dbReference>
<dbReference type="Gene3D" id="3.40.718.10">
    <property type="entry name" value="Isopropylmalate Dehydrogenase"/>
    <property type="match status" value="1"/>
</dbReference>
<dbReference type="OrthoDB" id="419183at2759"/>
<dbReference type="InterPro" id="IPR004429">
    <property type="entry name" value="Isopropylmalate_DH"/>
</dbReference>
<keyword evidence="19" id="KW-1185">Reference proteome</keyword>